<dbReference type="EMBL" id="AUPC02000015">
    <property type="protein sequence ID" value="POG80803.1"/>
    <property type="molecule type" value="Genomic_DNA"/>
</dbReference>
<keyword evidence="2" id="KW-1185">Reference proteome</keyword>
<evidence type="ECO:0000313" key="1">
    <source>
        <dbReference type="EMBL" id="POG80803.1"/>
    </source>
</evidence>
<reference evidence="1 2" key="2">
    <citation type="journal article" date="2018" name="New Phytol.">
        <title>High intraspecific genome diversity in the model arbuscular mycorrhizal symbiont Rhizophagus irregularis.</title>
        <authorList>
            <person name="Chen E.C.H."/>
            <person name="Morin E."/>
            <person name="Beaudet D."/>
            <person name="Noel J."/>
            <person name="Yildirir G."/>
            <person name="Ndikumana S."/>
            <person name="Charron P."/>
            <person name="St-Onge C."/>
            <person name="Giorgi J."/>
            <person name="Kruger M."/>
            <person name="Marton T."/>
            <person name="Ropars J."/>
            <person name="Grigoriev I.V."/>
            <person name="Hainaut M."/>
            <person name="Henrissat B."/>
            <person name="Roux C."/>
            <person name="Martin F."/>
            <person name="Corradi N."/>
        </authorList>
    </citation>
    <scope>NUCLEOTIDE SEQUENCE [LARGE SCALE GENOMIC DNA]</scope>
    <source>
        <strain evidence="1 2">DAOM 197198</strain>
    </source>
</reference>
<evidence type="ECO:0008006" key="3">
    <source>
        <dbReference type="Google" id="ProtNLM"/>
    </source>
</evidence>
<dbReference type="VEuPathDB" id="FungiDB:RhiirFUN_012772"/>
<reference evidence="1 2" key="1">
    <citation type="journal article" date="2013" name="Proc. Natl. Acad. Sci. U.S.A.">
        <title>Genome of an arbuscular mycorrhizal fungus provides insight into the oldest plant symbiosis.</title>
        <authorList>
            <person name="Tisserant E."/>
            <person name="Malbreil M."/>
            <person name="Kuo A."/>
            <person name="Kohler A."/>
            <person name="Symeonidi A."/>
            <person name="Balestrini R."/>
            <person name="Charron P."/>
            <person name="Duensing N."/>
            <person name="Frei Dit Frey N."/>
            <person name="Gianinazzi-Pearson V."/>
            <person name="Gilbert L.B."/>
            <person name="Handa Y."/>
            <person name="Herr J.R."/>
            <person name="Hijri M."/>
            <person name="Koul R."/>
            <person name="Kawaguchi M."/>
            <person name="Krajinski F."/>
            <person name="Lammers P.J."/>
            <person name="Masclaux F.G."/>
            <person name="Murat C."/>
            <person name="Morin E."/>
            <person name="Ndikumana S."/>
            <person name="Pagni M."/>
            <person name="Petitpierre D."/>
            <person name="Requena N."/>
            <person name="Rosikiewicz P."/>
            <person name="Riley R."/>
            <person name="Saito K."/>
            <person name="San Clemente H."/>
            <person name="Shapiro H."/>
            <person name="van Tuinen D."/>
            <person name="Becard G."/>
            <person name="Bonfante P."/>
            <person name="Paszkowski U."/>
            <person name="Shachar-Hill Y.Y."/>
            <person name="Tuskan G.A."/>
            <person name="Young P.W."/>
            <person name="Sanders I.R."/>
            <person name="Henrissat B."/>
            <person name="Rensing S.A."/>
            <person name="Grigoriev I.V."/>
            <person name="Corradi N."/>
            <person name="Roux C."/>
            <person name="Martin F."/>
        </authorList>
    </citation>
    <scope>NUCLEOTIDE SEQUENCE [LARGE SCALE GENOMIC DNA]</scope>
    <source>
        <strain evidence="1 2">DAOM 197198</strain>
    </source>
</reference>
<comment type="caution">
    <text evidence="1">The sequence shown here is derived from an EMBL/GenBank/DDBJ whole genome shotgun (WGS) entry which is preliminary data.</text>
</comment>
<name>A0A2P4QT31_RHIID</name>
<dbReference type="SUPFAM" id="SSF56112">
    <property type="entry name" value="Protein kinase-like (PK-like)"/>
    <property type="match status" value="1"/>
</dbReference>
<accession>A0A2P4QT31</accession>
<organism evidence="1 2">
    <name type="scientific">Rhizophagus irregularis (strain DAOM 181602 / DAOM 197198 / MUCL 43194)</name>
    <name type="common">Arbuscular mycorrhizal fungus</name>
    <name type="synonym">Glomus intraradices</name>
    <dbReference type="NCBI Taxonomy" id="747089"/>
    <lineage>
        <taxon>Eukaryota</taxon>
        <taxon>Fungi</taxon>
        <taxon>Fungi incertae sedis</taxon>
        <taxon>Mucoromycota</taxon>
        <taxon>Glomeromycotina</taxon>
        <taxon>Glomeromycetes</taxon>
        <taxon>Glomerales</taxon>
        <taxon>Glomeraceae</taxon>
        <taxon>Rhizophagus</taxon>
    </lineage>
</organism>
<gene>
    <name evidence="1" type="ORF">GLOIN_2v1764049</name>
</gene>
<protein>
    <recommendedName>
        <fullName evidence="3">Protein kinase domain-containing protein</fullName>
    </recommendedName>
</protein>
<sequence length="214" mass="24577">MEWENFAWLIGDLGLSQPANSTLLNNKIYGVIPYIAPEIFKGAKFSKESDIYSLECLNSDPLKRPSINQIIEISYNWYKNKLANQFKLAESKRIELIQLKELGPKKPHSGAIFTSRSLASLISATNLSLNNMNRESINSSSRISFDMKQEYISKEYELDINKNQCSSNIYHSNVIYPSRLLNQLISTVNSSKKRNIEELEIEVRNDRNNGMEFN</sequence>
<dbReference type="Proteomes" id="UP000018888">
    <property type="component" value="Unassembled WGS sequence"/>
</dbReference>
<dbReference type="Gene3D" id="1.10.510.10">
    <property type="entry name" value="Transferase(Phosphotransferase) domain 1"/>
    <property type="match status" value="1"/>
</dbReference>
<dbReference type="AlphaFoldDB" id="A0A2P4QT31"/>
<evidence type="ECO:0000313" key="2">
    <source>
        <dbReference type="Proteomes" id="UP000018888"/>
    </source>
</evidence>
<proteinExistence type="predicted"/>
<dbReference type="InterPro" id="IPR011009">
    <property type="entry name" value="Kinase-like_dom_sf"/>
</dbReference>